<dbReference type="InterPro" id="IPR011992">
    <property type="entry name" value="EF-hand-dom_pair"/>
</dbReference>
<protein>
    <recommendedName>
        <fullName evidence="1">EF-hand domain-containing protein</fullName>
    </recommendedName>
</protein>
<accession>A0A0L8HXE0</accession>
<reference evidence="2" key="1">
    <citation type="submission" date="2015-07" db="EMBL/GenBank/DDBJ databases">
        <title>MeaNS - Measles Nucleotide Surveillance Program.</title>
        <authorList>
            <person name="Tran T."/>
            <person name="Druce J."/>
        </authorList>
    </citation>
    <scope>NUCLEOTIDE SEQUENCE</scope>
    <source>
        <strain evidence="2">UCB-OBI-ISO-001</strain>
        <tissue evidence="2">Gonad</tissue>
    </source>
</reference>
<dbReference type="SUPFAM" id="SSF47473">
    <property type="entry name" value="EF-hand"/>
    <property type="match status" value="1"/>
</dbReference>
<dbReference type="InterPro" id="IPR002048">
    <property type="entry name" value="EF_hand_dom"/>
</dbReference>
<evidence type="ECO:0000313" key="2">
    <source>
        <dbReference type="EMBL" id="KOF93903.1"/>
    </source>
</evidence>
<gene>
    <name evidence="2" type="ORF">OCBIM_22003215mg</name>
</gene>
<organism evidence="2">
    <name type="scientific">Octopus bimaculoides</name>
    <name type="common">California two-spotted octopus</name>
    <dbReference type="NCBI Taxonomy" id="37653"/>
    <lineage>
        <taxon>Eukaryota</taxon>
        <taxon>Metazoa</taxon>
        <taxon>Spiralia</taxon>
        <taxon>Lophotrochozoa</taxon>
        <taxon>Mollusca</taxon>
        <taxon>Cephalopoda</taxon>
        <taxon>Coleoidea</taxon>
        <taxon>Octopodiformes</taxon>
        <taxon>Octopoda</taxon>
        <taxon>Incirrata</taxon>
        <taxon>Octopodidae</taxon>
        <taxon>Octopus</taxon>
    </lineage>
</organism>
<dbReference type="PROSITE" id="PS50222">
    <property type="entry name" value="EF_HAND_2"/>
    <property type="match status" value="1"/>
</dbReference>
<dbReference type="GO" id="GO:0005509">
    <property type="term" value="F:calcium ion binding"/>
    <property type="evidence" value="ECO:0007669"/>
    <property type="project" value="InterPro"/>
</dbReference>
<dbReference type="AlphaFoldDB" id="A0A0L8HXE0"/>
<sequence>MDLLSRPHKDTFTTDTFGTMSLSVSDNPLDFWEELMIDKVFTNCDEDCSGKVSINKLINYLKQLTSNNSIVSKMLFLQLFYTD</sequence>
<dbReference type="EMBL" id="KQ417064">
    <property type="protein sequence ID" value="KOF93903.1"/>
    <property type="molecule type" value="Genomic_DNA"/>
</dbReference>
<evidence type="ECO:0000259" key="1">
    <source>
        <dbReference type="PROSITE" id="PS50222"/>
    </source>
</evidence>
<proteinExistence type="predicted"/>
<feature type="domain" description="EF-hand" evidence="1">
    <location>
        <begin position="32"/>
        <end position="67"/>
    </location>
</feature>
<name>A0A0L8HXE0_OCTBM</name>